<evidence type="ECO:0000256" key="7">
    <source>
        <dbReference type="ARBA" id="ARBA00022691"/>
    </source>
</evidence>
<keyword evidence="11 17" id="KW-0539">Nucleus</keyword>
<comment type="similarity">
    <text evidence="17">Belongs to the class I-like SAM-binding methyltransferase superfamily. DOT1 family.</text>
</comment>
<dbReference type="InterPro" id="IPR015422">
    <property type="entry name" value="PyrdxlP-dep_Trfase_small"/>
</dbReference>
<comment type="subcellular location">
    <subcellularLocation>
        <location evidence="2 17">Nucleus</location>
    </subcellularLocation>
</comment>
<evidence type="ECO:0000256" key="8">
    <source>
        <dbReference type="ARBA" id="ARBA00022853"/>
    </source>
</evidence>
<keyword evidence="18" id="KW-0175">Coiled coil</keyword>
<evidence type="ECO:0000256" key="4">
    <source>
        <dbReference type="ARBA" id="ARBA00020987"/>
    </source>
</evidence>
<dbReference type="EC" id="2.1.1.360" evidence="17"/>
<dbReference type="InterPro" id="IPR049316">
    <property type="entry name" value="GDC-P_C"/>
</dbReference>
<dbReference type="GO" id="GO:0004375">
    <property type="term" value="F:glycine dehydrogenase (decarboxylating) activity"/>
    <property type="evidence" value="ECO:0007669"/>
    <property type="project" value="UniProtKB-EC"/>
</dbReference>
<keyword evidence="7 17" id="KW-0949">S-adenosyl-L-methionine</keyword>
<feature type="compositionally biased region" description="Basic and acidic residues" evidence="19">
    <location>
        <begin position="1378"/>
        <end position="1388"/>
    </location>
</feature>
<dbReference type="FunFam" id="3.40.640.10:FF:000007">
    <property type="entry name" value="glycine dehydrogenase (Decarboxylating), mitochondrial"/>
    <property type="match status" value="1"/>
</dbReference>
<comment type="function">
    <text evidence="17">Histone methyltransferase that specifically trimethylates histone H3 to form H3K79me3. This methylation is required for telomere silencing and for the pachytene checkpoint during the meiotic cell cycle by allowing the recruitment of RAD9 to double strand breaks. Nucleosomes are preferred as substrate compared to free histone.</text>
</comment>
<feature type="region of interest" description="Disordered" evidence="19">
    <location>
        <begin position="1649"/>
        <end position="1678"/>
    </location>
</feature>
<dbReference type="GO" id="GO:0032259">
    <property type="term" value="P:methylation"/>
    <property type="evidence" value="ECO:0007669"/>
    <property type="project" value="UniProtKB-KW"/>
</dbReference>
<feature type="compositionally biased region" description="Polar residues" evidence="19">
    <location>
        <begin position="1710"/>
        <end position="1719"/>
    </location>
</feature>
<evidence type="ECO:0000256" key="15">
    <source>
        <dbReference type="ARBA" id="ARBA00049026"/>
    </source>
</evidence>
<dbReference type="CDD" id="cd00613">
    <property type="entry name" value="GDC-P"/>
    <property type="match status" value="2"/>
</dbReference>
<keyword evidence="10" id="KW-0560">Oxidoreductase</keyword>
<comment type="catalytic activity">
    <reaction evidence="14 17">
        <text>L-lysyl(79)-[histone H3] + 3 S-adenosyl-L-methionine = N(6),N(6),N(6)-trimethyl-L-lysyl(79)-[histone H3] + 3 S-adenosyl-L-homocysteine + 3 H(+)</text>
        <dbReference type="Rhea" id="RHEA:60328"/>
        <dbReference type="Rhea" id="RHEA-COMP:15549"/>
        <dbReference type="Rhea" id="RHEA-COMP:15552"/>
        <dbReference type="ChEBI" id="CHEBI:15378"/>
        <dbReference type="ChEBI" id="CHEBI:29969"/>
        <dbReference type="ChEBI" id="CHEBI:57856"/>
        <dbReference type="ChEBI" id="CHEBI:59789"/>
        <dbReference type="ChEBI" id="CHEBI:61961"/>
        <dbReference type="EC" id="2.1.1.360"/>
    </reaction>
</comment>
<evidence type="ECO:0000313" key="21">
    <source>
        <dbReference type="EMBL" id="CAF0869633.1"/>
    </source>
</evidence>
<dbReference type="GO" id="GO:0005634">
    <property type="term" value="C:nucleus"/>
    <property type="evidence" value="ECO:0007669"/>
    <property type="project" value="UniProtKB-SubCell"/>
</dbReference>
<dbReference type="InterPro" id="IPR015421">
    <property type="entry name" value="PyrdxlP-dep_Trfase_major"/>
</dbReference>
<dbReference type="GO" id="GO:0016594">
    <property type="term" value="F:glycine binding"/>
    <property type="evidence" value="ECO:0007669"/>
    <property type="project" value="TreeGrafter"/>
</dbReference>
<feature type="compositionally biased region" description="Polar residues" evidence="19">
    <location>
        <begin position="1444"/>
        <end position="1463"/>
    </location>
</feature>
<feature type="compositionally biased region" description="Low complexity" evidence="19">
    <location>
        <begin position="1734"/>
        <end position="1795"/>
    </location>
</feature>
<dbReference type="Gene3D" id="3.40.50.150">
    <property type="entry name" value="Vaccinia Virus protein VP39"/>
    <property type="match status" value="1"/>
</dbReference>
<feature type="region of interest" description="Disordered" evidence="19">
    <location>
        <begin position="1331"/>
        <end position="1420"/>
    </location>
</feature>
<feature type="coiled-coil region" evidence="18">
    <location>
        <begin position="1584"/>
        <end position="1625"/>
    </location>
</feature>
<keyword evidence="5 17" id="KW-0489">Methyltransferase</keyword>
<proteinExistence type="inferred from homology"/>
<dbReference type="NCBIfam" id="TIGR00461">
    <property type="entry name" value="gcvP"/>
    <property type="match status" value="1"/>
</dbReference>
<dbReference type="SUPFAM" id="SSF53335">
    <property type="entry name" value="S-adenosyl-L-methionine-dependent methyltransferases"/>
    <property type="match status" value="1"/>
</dbReference>
<feature type="compositionally biased region" description="Low complexity" evidence="19">
    <location>
        <begin position="1851"/>
        <end position="1862"/>
    </location>
</feature>
<evidence type="ECO:0000256" key="9">
    <source>
        <dbReference type="ARBA" id="ARBA00022898"/>
    </source>
</evidence>
<organism evidence="21 22">
    <name type="scientific">Adineta ricciae</name>
    <name type="common">Rotifer</name>
    <dbReference type="NCBI Taxonomy" id="249248"/>
    <lineage>
        <taxon>Eukaryota</taxon>
        <taxon>Metazoa</taxon>
        <taxon>Spiralia</taxon>
        <taxon>Gnathifera</taxon>
        <taxon>Rotifera</taxon>
        <taxon>Eurotatoria</taxon>
        <taxon>Bdelloidea</taxon>
        <taxon>Adinetida</taxon>
        <taxon>Adinetidae</taxon>
        <taxon>Adineta</taxon>
    </lineage>
</organism>
<evidence type="ECO:0000256" key="3">
    <source>
        <dbReference type="ARBA" id="ARBA00010756"/>
    </source>
</evidence>
<feature type="compositionally biased region" description="Basic residues" evidence="19">
    <location>
        <begin position="1331"/>
        <end position="1340"/>
    </location>
</feature>
<evidence type="ECO:0000256" key="6">
    <source>
        <dbReference type="ARBA" id="ARBA00022679"/>
    </source>
</evidence>
<feature type="coiled-coil region" evidence="18">
    <location>
        <begin position="1523"/>
        <end position="1557"/>
    </location>
</feature>
<dbReference type="InterPro" id="IPR020581">
    <property type="entry name" value="GDC_P"/>
</dbReference>
<name>A0A813X2P3_ADIRI</name>
<keyword evidence="8 17" id="KW-0156">Chromatin regulator</keyword>
<dbReference type="Pfam" id="PF02347">
    <property type="entry name" value="GDC-P"/>
    <property type="match status" value="1"/>
</dbReference>
<dbReference type="FunFam" id="3.40.50.150:FF:000033">
    <property type="entry name" value="Histone-lysine N-methyltransferase, H3 lysine-79 specific"/>
    <property type="match status" value="1"/>
</dbReference>
<feature type="domain" description="DOT1" evidence="20">
    <location>
        <begin position="1010"/>
        <end position="1329"/>
    </location>
</feature>
<dbReference type="PROSITE" id="PS51569">
    <property type="entry name" value="DOT1"/>
    <property type="match status" value="1"/>
</dbReference>
<evidence type="ECO:0000256" key="10">
    <source>
        <dbReference type="ARBA" id="ARBA00023002"/>
    </source>
</evidence>
<dbReference type="InterPro" id="IPR015424">
    <property type="entry name" value="PyrdxlP-dep_Trfase"/>
</dbReference>
<dbReference type="GO" id="GO:0019464">
    <property type="term" value="P:glycine decarboxylation via glycine cleavage system"/>
    <property type="evidence" value="ECO:0007669"/>
    <property type="project" value="TreeGrafter"/>
</dbReference>
<dbReference type="FunFam" id="3.90.1150.10:FF:000025">
    <property type="entry name" value="Glycine cleavage system P protein"/>
    <property type="match status" value="1"/>
</dbReference>
<comment type="subunit">
    <text evidence="13">Homodimer. The glycine cleavage system is composed of four proteins: P, T, L and H.</text>
</comment>
<evidence type="ECO:0000256" key="16">
    <source>
        <dbReference type="PIRSR" id="PIRSR603437-50"/>
    </source>
</evidence>
<dbReference type="CDD" id="cd02440">
    <property type="entry name" value="AdoMet_MTases"/>
    <property type="match status" value="1"/>
</dbReference>
<feature type="compositionally biased region" description="Low complexity" evidence="19">
    <location>
        <begin position="1649"/>
        <end position="1661"/>
    </location>
</feature>
<dbReference type="PANTHER" id="PTHR11773">
    <property type="entry name" value="GLYCINE DEHYDROGENASE, DECARBOXYLATING"/>
    <property type="match status" value="1"/>
</dbReference>
<dbReference type="GO" id="GO:0005739">
    <property type="term" value="C:mitochondrion"/>
    <property type="evidence" value="ECO:0007669"/>
    <property type="project" value="TreeGrafter"/>
</dbReference>
<dbReference type="SUPFAM" id="SSF53383">
    <property type="entry name" value="PLP-dependent transferases"/>
    <property type="match status" value="2"/>
</dbReference>
<evidence type="ECO:0000259" key="20">
    <source>
        <dbReference type="PROSITE" id="PS51569"/>
    </source>
</evidence>
<dbReference type="FunFam" id="3.90.1150.10:FF:000007">
    <property type="entry name" value="Glycine dehydrogenase (decarboxylating), mitochondrial"/>
    <property type="match status" value="1"/>
</dbReference>
<evidence type="ECO:0000256" key="5">
    <source>
        <dbReference type="ARBA" id="ARBA00022603"/>
    </source>
</evidence>
<feature type="region of interest" description="Disordered" evidence="19">
    <location>
        <begin position="1701"/>
        <end position="1887"/>
    </location>
</feature>
<feature type="compositionally biased region" description="Basic residues" evidence="19">
    <location>
        <begin position="1391"/>
        <end position="1402"/>
    </location>
</feature>
<comment type="miscellaneous">
    <text evidence="17">In contrast to other lysine histone methyltransferases, it does not contain a SET domain, suggesting the existence of another mechanism for methylation of lysine residues of histones.</text>
</comment>
<evidence type="ECO:0000256" key="14">
    <source>
        <dbReference type="ARBA" id="ARBA00047770"/>
    </source>
</evidence>
<feature type="modified residue" description="N6-(pyridoxal phosphate)lysine" evidence="16">
    <location>
        <position position="735"/>
    </location>
</feature>
<dbReference type="InterPro" id="IPR025789">
    <property type="entry name" value="DOT1_dom"/>
</dbReference>
<dbReference type="Pfam" id="PF21478">
    <property type="entry name" value="GcvP2_C"/>
    <property type="match status" value="1"/>
</dbReference>
<feature type="compositionally biased region" description="Polar residues" evidence="19">
    <location>
        <begin position="1863"/>
        <end position="1873"/>
    </location>
</feature>
<dbReference type="Gene3D" id="3.90.1150.10">
    <property type="entry name" value="Aspartate Aminotransferase, domain 1"/>
    <property type="match status" value="2"/>
</dbReference>
<comment type="catalytic activity">
    <reaction evidence="15">
        <text>N(6)-[(R)-lipoyl]-L-lysyl-[glycine-cleavage complex H protein] + glycine + H(+) = N(6)-[(R)-S(8)-aminomethyldihydrolipoyl]-L-lysyl-[glycine-cleavage complex H protein] + CO2</text>
        <dbReference type="Rhea" id="RHEA:24304"/>
        <dbReference type="Rhea" id="RHEA-COMP:10494"/>
        <dbReference type="Rhea" id="RHEA-COMP:10495"/>
        <dbReference type="ChEBI" id="CHEBI:15378"/>
        <dbReference type="ChEBI" id="CHEBI:16526"/>
        <dbReference type="ChEBI" id="CHEBI:57305"/>
        <dbReference type="ChEBI" id="CHEBI:83099"/>
        <dbReference type="ChEBI" id="CHEBI:83143"/>
        <dbReference type="EC" id="1.4.4.2"/>
    </reaction>
</comment>
<feature type="region of interest" description="Disordered" evidence="19">
    <location>
        <begin position="1432"/>
        <end position="1463"/>
    </location>
</feature>
<evidence type="ECO:0000256" key="2">
    <source>
        <dbReference type="ARBA" id="ARBA00004123"/>
    </source>
</evidence>
<evidence type="ECO:0000256" key="17">
    <source>
        <dbReference type="RuleBase" id="RU271113"/>
    </source>
</evidence>
<dbReference type="EMBL" id="CAJNOJ010000026">
    <property type="protein sequence ID" value="CAF0869633.1"/>
    <property type="molecule type" value="Genomic_DNA"/>
</dbReference>
<dbReference type="Proteomes" id="UP000663852">
    <property type="component" value="Unassembled WGS sequence"/>
</dbReference>
<dbReference type="NCBIfam" id="NF003346">
    <property type="entry name" value="PRK04366.1"/>
    <property type="match status" value="1"/>
</dbReference>
<reference evidence="21" key="1">
    <citation type="submission" date="2021-02" db="EMBL/GenBank/DDBJ databases">
        <authorList>
            <person name="Nowell W R."/>
        </authorList>
    </citation>
    <scope>NUCLEOTIDE SEQUENCE</scope>
</reference>
<dbReference type="InterPro" id="IPR029063">
    <property type="entry name" value="SAM-dependent_MTases_sf"/>
</dbReference>
<evidence type="ECO:0000256" key="12">
    <source>
        <dbReference type="ARBA" id="ARBA00029821"/>
    </source>
</evidence>
<dbReference type="GO" id="GO:0140956">
    <property type="term" value="F:histone H3K79 trimethyltransferase activity"/>
    <property type="evidence" value="ECO:0007669"/>
    <property type="project" value="UniProtKB-EC"/>
</dbReference>
<gene>
    <name evidence="21" type="ORF">EDS130_LOCUS8222</name>
</gene>
<comment type="caution">
    <text evidence="21">The sequence shown here is derived from an EMBL/GenBank/DDBJ whole genome shotgun (WGS) entry which is preliminary data.</text>
</comment>
<protein>
    <recommendedName>
        <fullName evidence="4 17">Histone-lysine N-methyltransferase, H3 lysine-79 specific</fullName>
        <ecNumber evidence="17">2.1.1.360</ecNumber>
    </recommendedName>
    <alternativeName>
        <fullName evidence="12 17">Histone H3-K79 methyltransferase</fullName>
    </alternativeName>
</protein>
<comment type="cofactor">
    <cofactor evidence="1 16">
        <name>pyridoxal 5'-phosphate</name>
        <dbReference type="ChEBI" id="CHEBI:597326"/>
    </cofactor>
</comment>
<dbReference type="Pfam" id="PF08123">
    <property type="entry name" value="DOT1"/>
    <property type="match status" value="1"/>
</dbReference>
<keyword evidence="6 17" id="KW-0808">Transferase</keyword>
<keyword evidence="9 16" id="KW-0663">Pyridoxal phosphate</keyword>
<dbReference type="OrthoDB" id="6537869at2759"/>
<dbReference type="GO" id="GO:0030170">
    <property type="term" value="F:pyridoxal phosphate binding"/>
    <property type="evidence" value="ECO:0007669"/>
    <property type="project" value="TreeGrafter"/>
</dbReference>
<evidence type="ECO:0000256" key="18">
    <source>
        <dbReference type="SAM" id="Coils"/>
    </source>
</evidence>
<dbReference type="FunFam" id="3.40.640.10:FF:000005">
    <property type="entry name" value="Glycine dehydrogenase (decarboxylating), mitochondrial"/>
    <property type="match status" value="1"/>
</dbReference>
<evidence type="ECO:0000256" key="19">
    <source>
        <dbReference type="SAM" id="MobiDB-lite"/>
    </source>
</evidence>
<dbReference type="Gene3D" id="3.40.640.10">
    <property type="entry name" value="Type I PLP-dependent aspartate aminotransferase-like (Major domain)"/>
    <property type="match status" value="2"/>
</dbReference>
<sequence>MSATGILSLCARRSIRPFQFPMGVFQLQKRKLHDQSEAQAADSNPAYDFVRRHLGPNERQTKEMLQALGLKSMDELIDKTVPAAIRFRGNMNIPEALSEHRALKEAEEIALQNEVWRSYIGMGYNDCIIPTVIQRNLFENPGWYTQYTPYQAELSQGRLESLLNYQTAISDITALPYANASLLDEGTAAAEAMAMCFRHNKRPRMFVSDQLHPHVIEVIRTRASGFRTQVEVLPIEKMDFSKKDVSGVIFQYPDTTGNICDPTGLIARAKENGTAVICGSDLLALCLLKPPGEMGVDICYGNSQRLGVPLGFGGPHAAFFSCAETFKRDMPGRLVGLTIDSHGAKAYRLALQTREQHIRQERATSNICTAQALLANMVAMYCLYHGRQGLRNIATKIHVLTCDLAESVKAGGHSIKNELFFDTLKIKPRMSIDEIKQRAQEKRINLRYHDNGSVGVSLDETMNENDVADLKWIFNVENQSSSETTQRPRDFGNLTRQSRFLNAEIFNKYRSETKLMRYMKHLENKDISLVHSMIPLGSCTMKLNAAAELTPCSWAHFNRIHPFAPSSQWKGYVRLLTDLNQFLCEITGYDKISFQPNSGAQGEYAGLRVIRAYHEHSGQPQRRVCLIPISAHGTNFASAIMAGMKIEKVQLDKSGAVDMKHLAQIAEKHKDTLACGIVTYPSTSGVFEETIREFCEIIHKNGGQVYLDGANMNAQVGLCRPGDYGSDVSHLNLHKTFCIPHGGGGPGMGPIGVKKHLAPFLPNHPLLERGSEHNSEDSYGPVSAAPFGSASILPISWMYIRMMGAGGLRRATETAILNANYIAKRLESSYKVLFRGKNGFAAHEFIIDVSPFKERTNVDAVDIAKRLQDYGFHAPTVSWPVAGSLMIEPTESEDKSELDRFCDALIEIRKEISQIESGEFDKKNNPLKNAPHSQHVFLHEKWTLPYSLNKAVFPIHFVSPNYKFWPSCGRVNDVYANQITYSLCVLLYITNMANANPIRELKLHSPAGVEPAVFTWPSVERQNTKKDGVFVGGDEIVKTIRLVFEDYPALYQQNLGLSTCDIHSYTQMKELCDKFNKIIDTHIKLNRGTEAFSARLEQRATSKLFRHILAQVYSRAVIDPDKLRDYEPFSPSVYGETSPDLIDSILKVINLTEDQTFIDLGSGVGNVVLHVAALANCKHVYGIEYEETPAGYARAMADEFRSWMRWYGKQYSDFQLEQGDFLVHEMIDERIKEADVIFVNNYVFGSRVNHELKVKFMNMKDGARIVSSREFCPETFRLNDRTKNDLGAVMHVTKPEELFGKVSWSDKSVQYYLHIIDHSKLALYYEKMHQSHGKGPRSIHTKSNDDDNSLSPSSNNSSSTNPSSNGRHQRQTKSIPYHRPDKTDENLLPHRASKHSNRKRKSNSSTTNKKSYPDKSQFDYESDLSNDELLTSKRHRTSSKDYHSTLNDLHPTSQTYSSSNSNERFNYRHMTKLANENLDIRHFRDCLSEQEDQQFFDSINTYLDRFRQRLFSYFTYMKSNAYREHLKQQVENEKELNQTLKTKVSCLENNIKLLLEDTINLLKLRTNELGIEDLERPVQLITYANDISSKHKELRSKVVTLEKEIAEYDQENERLSVILQSIQTNGHHSLTTSHSINDNTYSTLLASMSKQTQQQESTKQSYPTLEKGSTLRSIEYPSSSNPISASLFDIRKIERKSGFTIPKKVKKTSDSNSMISPTKTTDKRPGAQSGQSQSMTTSASTNSLLSAKQLEPVQVHSVGQQSKQQQQKPPQAAVIQSVSVKTLLSSPTSSSTKTSQLADEISRSMIMQSPRKKRDFYGKSSGPSATSPSSSRSSNSSPNAKSHRHSSIADSPSTNTRPSSTPACTATVPSTTLPDRPVSIPPLKSST</sequence>
<evidence type="ECO:0000256" key="1">
    <source>
        <dbReference type="ARBA" id="ARBA00001933"/>
    </source>
</evidence>
<feature type="compositionally biased region" description="Low complexity" evidence="19">
    <location>
        <begin position="1818"/>
        <end position="1840"/>
    </location>
</feature>
<accession>A0A813X2P3</accession>
<comment type="similarity">
    <text evidence="3">Belongs to the GcvP family.</text>
</comment>
<dbReference type="Gene3D" id="1.10.260.60">
    <property type="match status" value="1"/>
</dbReference>
<dbReference type="CDD" id="cd20902">
    <property type="entry name" value="CC_DOT1L"/>
    <property type="match status" value="1"/>
</dbReference>
<dbReference type="GO" id="GO:0005960">
    <property type="term" value="C:glycine cleavage complex"/>
    <property type="evidence" value="ECO:0007669"/>
    <property type="project" value="TreeGrafter"/>
</dbReference>
<dbReference type="InterPro" id="IPR003437">
    <property type="entry name" value="GcvP"/>
</dbReference>
<dbReference type="InterPro" id="IPR049315">
    <property type="entry name" value="GDC-P_N"/>
</dbReference>
<evidence type="ECO:0000313" key="22">
    <source>
        <dbReference type="Proteomes" id="UP000663852"/>
    </source>
</evidence>
<feature type="compositionally biased region" description="Low complexity" evidence="19">
    <location>
        <begin position="1349"/>
        <end position="1365"/>
    </location>
</feature>
<evidence type="ECO:0000256" key="11">
    <source>
        <dbReference type="ARBA" id="ARBA00023242"/>
    </source>
</evidence>
<dbReference type="PANTHER" id="PTHR11773:SF1">
    <property type="entry name" value="GLYCINE DEHYDROGENASE (DECARBOXYLATING), MITOCHONDRIAL"/>
    <property type="match status" value="1"/>
</dbReference>
<evidence type="ECO:0000256" key="13">
    <source>
        <dbReference type="ARBA" id="ARBA00046415"/>
    </source>
</evidence>